<gene>
    <name evidence="1" type="ORF">O6H91_08G085000</name>
</gene>
<protein>
    <submittedName>
        <fullName evidence="1">Uncharacterized protein</fullName>
    </submittedName>
</protein>
<evidence type="ECO:0000313" key="2">
    <source>
        <dbReference type="Proteomes" id="UP001162992"/>
    </source>
</evidence>
<proteinExistence type="predicted"/>
<dbReference type="EMBL" id="CM055099">
    <property type="protein sequence ID" value="KAJ7547415.1"/>
    <property type="molecule type" value="Genomic_DNA"/>
</dbReference>
<sequence length="135" mass="14611">MWSQMIDGRVRILSCGMHAQGDGAAAYCGSPGNLLLSRNDGEQSATPLDFPRTLGPSSTVPCRVIAVNLLANAETNEVYAHIRLQSEGTFAVEEDEACTSQQHVENPTSFAKTLRAMQTMGGDSLFLATVQRLYF</sequence>
<evidence type="ECO:0000313" key="1">
    <source>
        <dbReference type="EMBL" id="KAJ7547415.1"/>
    </source>
</evidence>
<name>A0ACC2CZW7_DIPCM</name>
<accession>A0ACC2CZW7</accession>
<comment type="caution">
    <text evidence="1">The sequence shown here is derived from an EMBL/GenBank/DDBJ whole genome shotgun (WGS) entry which is preliminary data.</text>
</comment>
<keyword evidence="2" id="KW-1185">Reference proteome</keyword>
<reference evidence="2" key="1">
    <citation type="journal article" date="2024" name="Proc. Natl. Acad. Sci. U.S.A.">
        <title>Extraordinary preservation of gene collinearity over three hundred million years revealed in homosporous lycophytes.</title>
        <authorList>
            <person name="Li C."/>
            <person name="Wickell D."/>
            <person name="Kuo L.Y."/>
            <person name="Chen X."/>
            <person name="Nie B."/>
            <person name="Liao X."/>
            <person name="Peng D."/>
            <person name="Ji J."/>
            <person name="Jenkins J."/>
            <person name="Williams M."/>
            <person name="Shu S."/>
            <person name="Plott C."/>
            <person name="Barry K."/>
            <person name="Rajasekar S."/>
            <person name="Grimwood J."/>
            <person name="Han X."/>
            <person name="Sun S."/>
            <person name="Hou Z."/>
            <person name="He W."/>
            <person name="Dai G."/>
            <person name="Sun C."/>
            <person name="Schmutz J."/>
            <person name="Leebens-Mack J.H."/>
            <person name="Li F.W."/>
            <person name="Wang L."/>
        </authorList>
    </citation>
    <scope>NUCLEOTIDE SEQUENCE [LARGE SCALE GENOMIC DNA]</scope>
    <source>
        <strain evidence="2">cv. PW_Plant_1</strain>
    </source>
</reference>
<organism evidence="1 2">
    <name type="scientific">Diphasiastrum complanatum</name>
    <name type="common">Issler's clubmoss</name>
    <name type="synonym">Lycopodium complanatum</name>
    <dbReference type="NCBI Taxonomy" id="34168"/>
    <lineage>
        <taxon>Eukaryota</taxon>
        <taxon>Viridiplantae</taxon>
        <taxon>Streptophyta</taxon>
        <taxon>Embryophyta</taxon>
        <taxon>Tracheophyta</taxon>
        <taxon>Lycopodiopsida</taxon>
        <taxon>Lycopodiales</taxon>
        <taxon>Lycopodiaceae</taxon>
        <taxon>Lycopodioideae</taxon>
        <taxon>Diphasiastrum</taxon>
    </lineage>
</organism>
<dbReference type="Proteomes" id="UP001162992">
    <property type="component" value="Chromosome 8"/>
</dbReference>